<gene>
    <name evidence="2" type="ORF">BD410DRAFT_790161</name>
</gene>
<name>A0A4Y7Q1C4_9AGAM</name>
<dbReference type="Proteomes" id="UP000294933">
    <property type="component" value="Unassembled WGS sequence"/>
</dbReference>
<dbReference type="OrthoDB" id="2553626at2759"/>
<protein>
    <submittedName>
        <fullName evidence="2">Uncharacterized protein</fullName>
    </submittedName>
</protein>
<evidence type="ECO:0000256" key="1">
    <source>
        <dbReference type="SAM" id="MobiDB-lite"/>
    </source>
</evidence>
<feature type="region of interest" description="Disordered" evidence="1">
    <location>
        <begin position="144"/>
        <end position="247"/>
    </location>
</feature>
<evidence type="ECO:0000313" key="2">
    <source>
        <dbReference type="EMBL" id="TDL21106.1"/>
    </source>
</evidence>
<dbReference type="VEuPathDB" id="FungiDB:BD410DRAFT_790161"/>
<reference evidence="2 3" key="1">
    <citation type="submission" date="2018-06" db="EMBL/GenBank/DDBJ databases">
        <title>A transcriptomic atlas of mushroom development highlights an independent origin of complex multicellularity.</title>
        <authorList>
            <consortium name="DOE Joint Genome Institute"/>
            <person name="Krizsan K."/>
            <person name="Almasi E."/>
            <person name="Merenyi Z."/>
            <person name="Sahu N."/>
            <person name="Viragh M."/>
            <person name="Koszo T."/>
            <person name="Mondo S."/>
            <person name="Kiss B."/>
            <person name="Balint B."/>
            <person name="Kues U."/>
            <person name="Barry K."/>
            <person name="Hegedus J.C."/>
            <person name="Henrissat B."/>
            <person name="Johnson J."/>
            <person name="Lipzen A."/>
            <person name="Ohm R."/>
            <person name="Nagy I."/>
            <person name="Pangilinan J."/>
            <person name="Yan J."/>
            <person name="Xiong Y."/>
            <person name="Grigoriev I.V."/>
            <person name="Hibbett D.S."/>
            <person name="Nagy L.G."/>
        </authorList>
    </citation>
    <scope>NUCLEOTIDE SEQUENCE [LARGE SCALE GENOMIC DNA]</scope>
    <source>
        <strain evidence="2 3">SZMC22713</strain>
    </source>
</reference>
<sequence length="315" mass="35474">MATDCPDFSSSQRTPTNRPVQLDISALSDEEYREYADAFRHLVHASTGQNFEREKSVDAIALSVKEVRIFLAGRYFSAYEKIMHIVGSTLNVNDFMSFGKFLAALRLAKHVVNGKEITEKMVFVQPGTVRRSLEEGIRGEYQNVWRNEPSPGHDEIYSAPIHNSHSELGTKSSRSHNQSIHDRRQNAEHTSSSISKESSGTRKPSIRQSHVVHFADPADSASGAFMDDQIPSSEKEDEDESPSPRFDEDTIVITRHNKCSRNSSPVSEQRNDCTECKRRNIPCRGPKGKACASCRRSHVRCSRTDGGLRYSNSYY</sequence>
<dbReference type="AlphaFoldDB" id="A0A4Y7Q1C4"/>
<proteinExistence type="predicted"/>
<keyword evidence="3" id="KW-1185">Reference proteome</keyword>
<accession>A0A4Y7Q1C4</accession>
<feature type="compositionally biased region" description="Polar residues" evidence="1">
    <location>
        <begin position="161"/>
        <end position="178"/>
    </location>
</feature>
<organism evidence="2 3">
    <name type="scientific">Rickenella mellea</name>
    <dbReference type="NCBI Taxonomy" id="50990"/>
    <lineage>
        <taxon>Eukaryota</taxon>
        <taxon>Fungi</taxon>
        <taxon>Dikarya</taxon>
        <taxon>Basidiomycota</taxon>
        <taxon>Agaricomycotina</taxon>
        <taxon>Agaricomycetes</taxon>
        <taxon>Hymenochaetales</taxon>
        <taxon>Rickenellaceae</taxon>
        <taxon>Rickenella</taxon>
    </lineage>
</organism>
<dbReference type="EMBL" id="ML170183">
    <property type="protein sequence ID" value="TDL21106.1"/>
    <property type="molecule type" value="Genomic_DNA"/>
</dbReference>
<evidence type="ECO:0000313" key="3">
    <source>
        <dbReference type="Proteomes" id="UP000294933"/>
    </source>
</evidence>
<dbReference type="STRING" id="50990.A0A4Y7Q1C4"/>